<evidence type="ECO:0000313" key="2">
    <source>
        <dbReference type="EMBL" id="MFH6982950.1"/>
    </source>
</evidence>
<protein>
    <submittedName>
        <fullName evidence="2">Ligase-associated DNA damage response endonuclease PdeM</fullName>
        <ecNumber evidence="2">3.1.-.-</ecNumber>
    </submittedName>
</protein>
<dbReference type="GO" id="GO:0016787">
    <property type="term" value="F:hydrolase activity"/>
    <property type="evidence" value="ECO:0007669"/>
    <property type="project" value="UniProtKB-KW"/>
</dbReference>
<dbReference type="SUPFAM" id="SSF56300">
    <property type="entry name" value="Metallo-dependent phosphatases"/>
    <property type="match status" value="1"/>
</dbReference>
<dbReference type="InterPro" id="IPR024173">
    <property type="entry name" value="Pesterase_MJ0037-like"/>
</dbReference>
<dbReference type="EC" id="3.1.-.-" evidence="2"/>
<dbReference type="Pfam" id="PF00149">
    <property type="entry name" value="Metallophos"/>
    <property type="match status" value="1"/>
</dbReference>
<dbReference type="GO" id="GO:0016874">
    <property type="term" value="F:ligase activity"/>
    <property type="evidence" value="ECO:0007669"/>
    <property type="project" value="UniProtKB-KW"/>
</dbReference>
<organism evidence="2 3">
    <name type="scientific">Marinoscillum luteum</name>
    <dbReference type="NCBI Taxonomy" id="861051"/>
    <lineage>
        <taxon>Bacteria</taxon>
        <taxon>Pseudomonadati</taxon>
        <taxon>Bacteroidota</taxon>
        <taxon>Cytophagia</taxon>
        <taxon>Cytophagales</taxon>
        <taxon>Reichenbachiellaceae</taxon>
        <taxon>Marinoscillum</taxon>
    </lineage>
</organism>
<keyword evidence="2" id="KW-0436">Ligase</keyword>
<evidence type="ECO:0000259" key="1">
    <source>
        <dbReference type="Pfam" id="PF00149"/>
    </source>
</evidence>
<reference evidence="2 3" key="1">
    <citation type="journal article" date="2013" name="Int. J. Syst. Evol. Microbiol.">
        <title>Marinoscillum luteum sp. nov., isolated from marine sediment.</title>
        <authorList>
            <person name="Cha I.T."/>
            <person name="Park S.J."/>
            <person name="Kim S.J."/>
            <person name="Kim J.G."/>
            <person name="Jung M.Y."/>
            <person name="Shin K.S."/>
            <person name="Kwon K.K."/>
            <person name="Yang S.H."/>
            <person name="Seo Y.S."/>
            <person name="Rhee S.K."/>
        </authorList>
    </citation>
    <scope>NUCLEOTIDE SEQUENCE [LARGE SCALE GENOMIC DNA]</scope>
    <source>
        <strain evidence="2 3">KCTC 23939</strain>
    </source>
</reference>
<dbReference type="Gene3D" id="3.60.21.10">
    <property type="match status" value="1"/>
</dbReference>
<dbReference type="InterPro" id="IPR026336">
    <property type="entry name" value="PdeM-like"/>
</dbReference>
<keyword evidence="3" id="KW-1185">Reference proteome</keyword>
<comment type="caution">
    <text evidence="2">The sequence shown here is derived from an EMBL/GenBank/DDBJ whole genome shotgun (WGS) entry which is preliminary data.</text>
</comment>
<dbReference type="EMBL" id="JBIPKE010000013">
    <property type="protein sequence ID" value="MFH6982950.1"/>
    <property type="molecule type" value="Genomic_DNA"/>
</dbReference>
<dbReference type="InterPro" id="IPR004843">
    <property type="entry name" value="Calcineurin-like_PHP"/>
</dbReference>
<dbReference type="GO" id="GO:0004519">
    <property type="term" value="F:endonuclease activity"/>
    <property type="evidence" value="ECO:0007669"/>
    <property type="project" value="UniProtKB-KW"/>
</dbReference>
<dbReference type="Proteomes" id="UP001610063">
    <property type="component" value="Unassembled WGS sequence"/>
</dbReference>
<keyword evidence="2" id="KW-0378">Hydrolase</keyword>
<sequence>MRSDLEVKGFEHQFHLKGQSLVLSCDRSIFWEDHSALVVSDLHLGKAGHFRKHGIPVPSQIHISDLQRVNSLIEIYRPERILFLGDLFHSDQNDEWQDFMHWSNFHSDIEQILILGNHDILDPSQYGHTRVRLCEEYMHGPFEFTHETRRSKAYNISGHIHPSIRLSGLARQGVTLPCFYFGQEHALLPAFGEFTGNHPIRARAGDQVFAIGEDLLIGLVG</sequence>
<dbReference type="InterPro" id="IPR029052">
    <property type="entry name" value="Metallo-depent_PP-like"/>
</dbReference>
<name>A0ABW7N6B9_9BACT</name>
<keyword evidence="2" id="KW-0540">Nuclease</keyword>
<dbReference type="PIRSF" id="PIRSF000887">
    <property type="entry name" value="Pesterase_MJ0037"/>
    <property type="match status" value="1"/>
</dbReference>
<dbReference type="RefSeq" id="WP_395416563.1">
    <property type="nucleotide sequence ID" value="NZ_JBIPKE010000013.1"/>
</dbReference>
<feature type="domain" description="Calcineurin-like phosphoesterase" evidence="1">
    <location>
        <begin position="37"/>
        <end position="134"/>
    </location>
</feature>
<dbReference type="PANTHER" id="PTHR39323:SF1">
    <property type="entry name" value="BLR1149 PROTEIN"/>
    <property type="match status" value="1"/>
</dbReference>
<keyword evidence="2" id="KW-0255">Endonuclease</keyword>
<accession>A0ABW7N6B9</accession>
<evidence type="ECO:0000313" key="3">
    <source>
        <dbReference type="Proteomes" id="UP001610063"/>
    </source>
</evidence>
<proteinExistence type="predicted"/>
<dbReference type="NCBIfam" id="TIGR04123">
    <property type="entry name" value="P_estr_lig_assc"/>
    <property type="match status" value="1"/>
</dbReference>
<gene>
    <name evidence="2" type="primary">pdeM</name>
    <name evidence="2" type="ORF">ACHKAR_05850</name>
</gene>
<dbReference type="PANTHER" id="PTHR39323">
    <property type="entry name" value="BLR1149 PROTEIN"/>
    <property type="match status" value="1"/>
</dbReference>